<sequence>MSTVYFLFAFLVVLSQRSLASFPIGGFEGAAVPVVHAPIAAPVVHAHGHAPLPPPIAFSNGPIFTSLTPSIHPVHHTPTVEVRNIIRTANKETGHFSGTMQRTSGIGHPIKA</sequence>
<evidence type="ECO:0000313" key="2">
    <source>
        <dbReference type="EMBL" id="EYB82842.1"/>
    </source>
</evidence>
<evidence type="ECO:0000256" key="1">
    <source>
        <dbReference type="SAM" id="SignalP"/>
    </source>
</evidence>
<dbReference type="OrthoDB" id="5823404at2759"/>
<feature type="signal peptide" evidence="1">
    <location>
        <begin position="1"/>
        <end position="20"/>
    </location>
</feature>
<protein>
    <submittedName>
        <fullName evidence="2">Uncharacterized protein</fullName>
    </submittedName>
</protein>
<organism evidence="2 3">
    <name type="scientific">Ancylostoma ceylanicum</name>
    <dbReference type="NCBI Taxonomy" id="53326"/>
    <lineage>
        <taxon>Eukaryota</taxon>
        <taxon>Metazoa</taxon>
        <taxon>Ecdysozoa</taxon>
        <taxon>Nematoda</taxon>
        <taxon>Chromadorea</taxon>
        <taxon>Rhabditida</taxon>
        <taxon>Rhabditina</taxon>
        <taxon>Rhabditomorpha</taxon>
        <taxon>Strongyloidea</taxon>
        <taxon>Ancylostomatidae</taxon>
        <taxon>Ancylostomatinae</taxon>
        <taxon>Ancylostoma</taxon>
    </lineage>
</organism>
<keyword evidence="1" id="KW-0732">Signal</keyword>
<dbReference type="AlphaFoldDB" id="A0A016RXL1"/>
<name>A0A016RXL1_9BILA</name>
<keyword evidence="3" id="KW-1185">Reference proteome</keyword>
<reference evidence="3" key="1">
    <citation type="journal article" date="2015" name="Nat. Genet.">
        <title>The genome and transcriptome of the zoonotic hookworm Ancylostoma ceylanicum identify infection-specific gene families.</title>
        <authorList>
            <person name="Schwarz E.M."/>
            <person name="Hu Y."/>
            <person name="Antoshechkin I."/>
            <person name="Miller M.M."/>
            <person name="Sternberg P.W."/>
            <person name="Aroian R.V."/>
        </authorList>
    </citation>
    <scope>NUCLEOTIDE SEQUENCE</scope>
    <source>
        <strain evidence="3">HY135</strain>
    </source>
</reference>
<feature type="chain" id="PRO_5001488690" evidence="1">
    <location>
        <begin position="21"/>
        <end position="112"/>
    </location>
</feature>
<dbReference type="Proteomes" id="UP000024635">
    <property type="component" value="Unassembled WGS sequence"/>
</dbReference>
<proteinExistence type="predicted"/>
<evidence type="ECO:0000313" key="3">
    <source>
        <dbReference type="Proteomes" id="UP000024635"/>
    </source>
</evidence>
<comment type="caution">
    <text evidence="2">The sequence shown here is derived from an EMBL/GenBank/DDBJ whole genome shotgun (WGS) entry which is preliminary data.</text>
</comment>
<accession>A0A016RXL1</accession>
<dbReference type="EMBL" id="JARK01001685">
    <property type="protein sequence ID" value="EYB82842.1"/>
    <property type="molecule type" value="Genomic_DNA"/>
</dbReference>
<gene>
    <name evidence="2" type="primary">Acey_s0349.g3194</name>
    <name evidence="2" type="ORF">Y032_0349g3194</name>
</gene>